<evidence type="ECO:0000313" key="22">
    <source>
        <dbReference type="RefSeq" id="XP_041419039.1"/>
    </source>
</evidence>
<evidence type="ECO:0000256" key="8">
    <source>
        <dbReference type="ARBA" id="ARBA00022737"/>
    </source>
</evidence>
<keyword evidence="5" id="KW-0272">Extracellular matrix</keyword>
<dbReference type="InterPro" id="IPR000742">
    <property type="entry name" value="EGF"/>
</dbReference>
<dbReference type="SMART" id="SM00200">
    <property type="entry name" value="SEA"/>
    <property type="match status" value="2"/>
</dbReference>
<feature type="region of interest" description="Disordered" evidence="17">
    <location>
        <begin position="1138"/>
        <end position="1178"/>
    </location>
</feature>
<evidence type="ECO:0000256" key="6">
    <source>
        <dbReference type="ARBA" id="ARBA00022674"/>
    </source>
</evidence>
<keyword evidence="18" id="KW-1133">Transmembrane helix</keyword>
<evidence type="ECO:0000256" key="14">
    <source>
        <dbReference type="ARBA" id="ARBA00040753"/>
    </source>
</evidence>
<dbReference type="PROSITE" id="PS50024">
    <property type="entry name" value="SEA"/>
    <property type="match status" value="2"/>
</dbReference>
<reference evidence="22" key="1">
    <citation type="submission" date="2025-08" db="UniProtKB">
        <authorList>
            <consortium name="RefSeq"/>
        </authorList>
    </citation>
    <scope>IDENTIFICATION</scope>
    <source>
        <strain evidence="22">J_2021</strain>
        <tissue evidence="22">Erythrocytes</tissue>
    </source>
</reference>
<evidence type="ECO:0000256" key="11">
    <source>
        <dbReference type="ARBA" id="ARBA00023180"/>
    </source>
</evidence>
<keyword evidence="8" id="KW-0677">Repeat</keyword>
<sequence>MVYKGGLILIIICVSICFYESKEVVSKSAHPGNHITDTPQSKTSVKIPRISTIRRLFDVKRHRIKRSSVFPAGVKVCPQESLKQVLDSHLAYYKLRVCQEAVWEAYRIFLDRIPQTAEYQSWVDVCQQESFCIFEIGKNFSSLQEHSEIIQQRVKHKAFTERKDEMITETTLSPAVIEDSSFSTNDLSMSLETLNDTLLNEIMNDKKEPLKELEVTNLVPEQPVQQTVEFTVTLTKQEFTDELSDPNSPQYQELARNSQLQMEKVFDKLPGFKEIRVLRFRPKKENDGSDSIVVGYAVVFERSLDSKNNIDETPTITSNNVENGNIQEPKEMSYTVTELQNMVAMALWDDHSLPVDLQTLLFADDPEKSFGVSETDTEALMTIPPSKIKGEAVNSEQPLVHPIEVTTEQDFSILSSFLTAHVPTEGLATLQTNISQMSADQYQSNEDHQLVPVENNSHSSDINVDEANAVPFSDSHINETDINDLEITSNKNVVFTPNYQLSYSNSADSELIYFNEDDLVLVYSTVLPDTESSALTEQSKHKEEDSKEFNAIMFSNTTDLELLNTADLLEISGDFTLKHSSTEGVPGQITLGQISEGESSVETYTTPAYHFVDMKNITDSLLDNFIGEDKKHIYEMNPSGDYEEDLSYSPSMLTSTHSASMVSEDSTSPTVSLSASTIKTLSAYIESSDIISTTPSTGMQFHGSTLDKPNESFQPTDVYEVTSLPTTPIYVEVSEKNTLTTSQMILPNIPEENQYNITTANLQGAMTSPPVTAVDISNIDDPAVTELSFLTPVSTDDISEMTLASKSLVYDITTVLDKATIKSTDENEYNIEEISGDDSFFSLTSQSSALEHSTIGSDATVNKGNELVVFFSLRVTNMPFSDDLFNKSSPEYKALEQQFLYLLLPYLQSNLTGFKEMEILNFRKGSVIVNSKLKFAKSVPYNVTKAVHCVLEDFCNAAAQRLNLKIDSHSLDIEPADHADPCKFMACDEFSECSINPRTKEAACLCKAGYKSLDGLPCQSVCELEPNYCADGQTCEIVKGQGAVCRCLKVKHWFYSGDHCSEIAVQNVSIMVIIASLGTLVMGFMLIRLAKMYGGHNNHKSQNEINVSSHRLLNSGKISPAFNHDESESMKTRYTTTSACNSPARATDHRGLHTLQHTQPSVRRLPEVSTEPKLKTGV</sequence>
<dbReference type="PANTHER" id="PTHR12199">
    <property type="entry name" value="INTERPHOTORECEPTOR MATRIX PROTEOGLYCAN"/>
    <property type="match status" value="1"/>
</dbReference>
<dbReference type="Gene3D" id="3.30.70.960">
    <property type="entry name" value="SEA domain"/>
    <property type="match status" value="2"/>
</dbReference>
<dbReference type="GO" id="GO:0008201">
    <property type="term" value="F:heparin binding"/>
    <property type="evidence" value="ECO:0007669"/>
    <property type="project" value="UniProtKB-KW"/>
</dbReference>
<keyword evidence="18" id="KW-0472">Membrane</keyword>
<organism evidence="21 22">
    <name type="scientific">Xenopus laevis</name>
    <name type="common">African clawed frog</name>
    <dbReference type="NCBI Taxonomy" id="8355"/>
    <lineage>
        <taxon>Eukaryota</taxon>
        <taxon>Metazoa</taxon>
        <taxon>Chordata</taxon>
        <taxon>Craniata</taxon>
        <taxon>Vertebrata</taxon>
        <taxon>Euteleostomi</taxon>
        <taxon>Amphibia</taxon>
        <taxon>Batrachia</taxon>
        <taxon>Anura</taxon>
        <taxon>Pipoidea</taxon>
        <taxon>Pipidae</taxon>
        <taxon>Xenopodinae</taxon>
        <taxon>Xenopus</taxon>
        <taxon>Xenopus</taxon>
    </lineage>
</organism>
<feature type="transmembrane region" description="Helical" evidence="18">
    <location>
        <begin position="1068"/>
        <end position="1090"/>
    </location>
</feature>
<evidence type="ECO:0000256" key="19">
    <source>
        <dbReference type="SAM" id="SignalP"/>
    </source>
</evidence>
<evidence type="ECO:0000256" key="17">
    <source>
        <dbReference type="SAM" id="MobiDB-lite"/>
    </source>
</evidence>
<dbReference type="GO" id="GO:0001750">
    <property type="term" value="C:photoreceptor outer segment"/>
    <property type="evidence" value="ECO:0007669"/>
    <property type="project" value="UniProtKB-SubCell"/>
</dbReference>
<dbReference type="InterPro" id="IPR039861">
    <property type="entry name" value="IMPG"/>
</dbReference>
<dbReference type="GO" id="GO:0007601">
    <property type="term" value="P:visual perception"/>
    <property type="evidence" value="ECO:0007669"/>
    <property type="project" value="InterPro"/>
</dbReference>
<keyword evidence="6" id="KW-0358">Heparin-binding</keyword>
<keyword evidence="7 19" id="KW-0732">Signal</keyword>
<keyword evidence="4" id="KW-0964">Secreted</keyword>
<evidence type="ECO:0000256" key="18">
    <source>
        <dbReference type="SAM" id="Phobius"/>
    </source>
</evidence>
<keyword evidence="21" id="KW-1185">Reference proteome</keyword>
<evidence type="ECO:0000259" key="20">
    <source>
        <dbReference type="PROSITE" id="PS50024"/>
    </source>
</evidence>
<dbReference type="Proteomes" id="UP000186698">
    <property type="component" value="Chromosome 5L"/>
</dbReference>
<evidence type="ECO:0000313" key="21">
    <source>
        <dbReference type="Proteomes" id="UP000186698"/>
    </source>
</evidence>
<evidence type="ECO:0000256" key="9">
    <source>
        <dbReference type="ARBA" id="ARBA00022981"/>
    </source>
</evidence>
<dbReference type="GO" id="GO:0005540">
    <property type="term" value="F:hyaluronic acid binding"/>
    <property type="evidence" value="ECO:0007669"/>
    <property type="project" value="UniProtKB-KW"/>
</dbReference>
<evidence type="ECO:0000256" key="16">
    <source>
        <dbReference type="ARBA" id="ARBA00045407"/>
    </source>
</evidence>
<feature type="compositionally biased region" description="Basic and acidic residues" evidence="17">
    <location>
        <begin position="1164"/>
        <end position="1178"/>
    </location>
</feature>
<dbReference type="GO" id="GO:0001917">
    <property type="term" value="C:photoreceptor inner segment"/>
    <property type="evidence" value="ECO:0007669"/>
    <property type="project" value="UniProtKB-SubCell"/>
</dbReference>
<dbReference type="PROSITE" id="PS01186">
    <property type="entry name" value="EGF_2"/>
    <property type="match status" value="1"/>
</dbReference>
<keyword evidence="9" id="KW-0730">Sialic acid</keyword>
<dbReference type="AlphaFoldDB" id="A0A8J1KS26"/>
<dbReference type="InterPro" id="IPR036364">
    <property type="entry name" value="SEA_dom_sf"/>
</dbReference>
<feature type="domain" description="SEA" evidence="20">
    <location>
        <begin position="865"/>
        <end position="978"/>
    </location>
</feature>
<dbReference type="OrthoDB" id="9908153at2759"/>
<evidence type="ECO:0000256" key="1">
    <source>
        <dbReference type="ARBA" id="ARBA00004437"/>
    </source>
</evidence>
<protein>
    <recommendedName>
        <fullName evidence="14">Interphotoreceptor matrix proteoglycan 1</fullName>
    </recommendedName>
    <alternativeName>
        <fullName evidence="15">Sialoprotein associated with cones and rods</fullName>
    </alternativeName>
</protein>
<dbReference type="RefSeq" id="XP_041419039.1">
    <property type="nucleotide sequence ID" value="XM_041563105.1"/>
</dbReference>
<evidence type="ECO:0000256" key="2">
    <source>
        <dbReference type="ARBA" id="ARBA00004504"/>
    </source>
</evidence>
<feature type="chain" id="PRO_5035166528" description="Interphotoreceptor matrix proteoglycan 1" evidence="19">
    <location>
        <begin position="22"/>
        <end position="1178"/>
    </location>
</feature>
<dbReference type="GO" id="GO:0033165">
    <property type="term" value="C:interphotoreceptor matrix"/>
    <property type="evidence" value="ECO:0007669"/>
    <property type="project" value="UniProtKB-SubCell"/>
</dbReference>
<keyword evidence="13" id="KW-0373">Hyaluronic acid</keyword>
<keyword evidence="18" id="KW-0812">Transmembrane</keyword>
<dbReference type="Pfam" id="PF01390">
    <property type="entry name" value="SEA"/>
    <property type="match status" value="2"/>
</dbReference>
<keyword evidence="10" id="KW-0675">Receptor</keyword>
<evidence type="ECO:0000256" key="10">
    <source>
        <dbReference type="ARBA" id="ARBA00023170"/>
    </source>
</evidence>
<dbReference type="InterPro" id="IPR000082">
    <property type="entry name" value="SEA_dom"/>
</dbReference>
<comment type="subcellular location">
    <subcellularLocation>
        <location evidence="2">Cell projection</location>
        <location evidence="2">Cilium</location>
        <location evidence="2">Photoreceptor outer segment</location>
    </subcellularLocation>
    <subcellularLocation>
        <location evidence="1">Photoreceptor inner segment</location>
    </subcellularLocation>
    <subcellularLocation>
        <location evidence="3">Secreted</location>
        <location evidence="3">Extracellular space</location>
        <location evidence="3">Extracellular matrix</location>
        <location evidence="3">Interphotoreceptor matrix</location>
    </subcellularLocation>
</comment>
<accession>A0A8J1KS26</accession>
<name>A0A8J1KS26_XENLA</name>
<feature type="signal peptide" evidence="19">
    <location>
        <begin position="1"/>
        <end position="21"/>
    </location>
</feature>
<dbReference type="PANTHER" id="PTHR12199:SF3">
    <property type="entry name" value="INTERPHOTORECEPTOR MATRIX PROTEOGLYCAN 1"/>
    <property type="match status" value="1"/>
</dbReference>
<evidence type="ECO:0000256" key="13">
    <source>
        <dbReference type="ARBA" id="ARBA00023290"/>
    </source>
</evidence>
<dbReference type="CTD" id="108704147"/>
<keyword evidence="12" id="KW-0966">Cell projection</keyword>
<dbReference type="SUPFAM" id="SSF82671">
    <property type="entry name" value="SEA domain"/>
    <property type="match status" value="2"/>
</dbReference>
<evidence type="ECO:0000256" key="12">
    <source>
        <dbReference type="ARBA" id="ARBA00023273"/>
    </source>
</evidence>
<feature type="domain" description="SEA" evidence="20">
    <location>
        <begin position="224"/>
        <end position="344"/>
    </location>
</feature>
<evidence type="ECO:0000256" key="7">
    <source>
        <dbReference type="ARBA" id="ARBA00022729"/>
    </source>
</evidence>
<evidence type="ECO:0000256" key="4">
    <source>
        <dbReference type="ARBA" id="ARBA00022525"/>
    </source>
</evidence>
<dbReference type="KEGG" id="xla:108704147"/>
<comment type="function">
    <text evidence="16">Chondroitin sulfate-, heparin- and hyaluronan-binding protein. May serve to form a basic macromolecular scaffold comprising the insoluble interphotoreceptor matrix.</text>
</comment>
<evidence type="ECO:0000256" key="5">
    <source>
        <dbReference type="ARBA" id="ARBA00022530"/>
    </source>
</evidence>
<dbReference type="GeneID" id="108704147"/>
<proteinExistence type="predicted"/>
<keyword evidence="11" id="KW-0325">Glycoprotein</keyword>
<evidence type="ECO:0000256" key="15">
    <source>
        <dbReference type="ARBA" id="ARBA00042018"/>
    </source>
</evidence>
<gene>
    <name evidence="22" type="primary">LOC108704147</name>
</gene>
<evidence type="ECO:0000256" key="3">
    <source>
        <dbReference type="ARBA" id="ARBA00004593"/>
    </source>
</evidence>